<evidence type="ECO:0000256" key="1">
    <source>
        <dbReference type="SAM" id="MobiDB-lite"/>
    </source>
</evidence>
<dbReference type="AlphaFoldDB" id="A0A150GGS2"/>
<sequence length="338" mass="34488">MAGFLNASLPSDSDEEDDDYNPIADDTAEKEDRPQGAVPARKGSNKRRRGAAIAARSGEDGHEDGGGDGDDDDAEEEGDEEDAAAAAEAEANDPRAIAKRAKVASLWEQINARAAAKGTATDRPPSAAVNLAALCRSGAGGKKAKKADPDAHWMRNLGLLKRPAKPADAASPRGPANGAAALVAAAAAPAVAVAAPAAAPERDSASPPPGPSSDAATAEEKRALAAAALAAARDATAVGSRLGKVAVTEVRRFAGKDIQVTLHVDKDSKEAQKAAARAAAPPPAPSSGLDAMLAEIDKKKKARGRACRGGILNSQEGRKAFSIEKHWGAYIFRPLKTG</sequence>
<feature type="region of interest" description="Disordered" evidence="1">
    <location>
        <begin position="193"/>
        <end position="219"/>
    </location>
</feature>
<dbReference type="InterPro" id="IPR027124">
    <property type="entry name" value="Swc5/CFDP1/2"/>
</dbReference>
<reference evidence="3" key="1">
    <citation type="journal article" date="2016" name="Nat. Commun.">
        <title>The Gonium pectorale genome demonstrates co-option of cell cycle regulation during the evolution of multicellularity.</title>
        <authorList>
            <person name="Hanschen E.R."/>
            <person name="Marriage T.N."/>
            <person name="Ferris P.J."/>
            <person name="Hamaji T."/>
            <person name="Toyoda A."/>
            <person name="Fujiyama A."/>
            <person name="Neme R."/>
            <person name="Noguchi H."/>
            <person name="Minakuchi Y."/>
            <person name="Suzuki M."/>
            <person name="Kawai-Toyooka H."/>
            <person name="Smith D.R."/>
            <person name="Sparks H."/>
            <person name="Anderson J."/>
            <person name="Bakaric R."/>
            <person name="Luria V."/>
            <person name="Karger A."/>
            <person name="Kirschner M.W."/>
            <person name="Durand P.M."/>
            <person name="Michod R.E."/>
            <person name="Nozaki H."/>
            <person name="Olson B.J."/>
        </authorList>
    </citation>
    <scope>NUCLEOTIDE SEQUENCE [LARGE SCALE GENOMIC DNA]</scope>
    <source>
        <strain evidence="3">NIES-2863</strain>
    </source>
</reference>
<evidence type="ECO:0000313" key="3">
    <source>
        <dbReference type="Proteomes" id="UP000075714"/>
    </source>
</evidence>
<accession>A0A150GGS2</accession>
<organism evidence="2 3">
    <name type="scientific">Gonium pectorale</name>
    <name type="common">Green alga</name>
    <dbReference type="NCBI Taxonomy" id="33097"/>
    <lineage>
        <taxon>Eukaryota</taxon>
        <taxon>Viridiplantae</taxon>
        <taxon>Chlorophyta</taxon>
        <taxon>core chlorophytes</taxon>
        <taxon>Chlorophyceae</taxon>
        <taxon>CS clade</taxon>
        <taxon>Chlamydomonadales</taxon>
        <taxon>Volvocaceae</taxon>
        <taxon>Gonium</taxon>
    </lineage>
</organism>
<feature type="compositionally biased region" description="Acidic residues" evidence="1">
    <location>
        <begin position="66"/>
        <end position="83"/>
    </location>
</feature>
<feature type="region of interest" description="Disordered" evidence="1">
    <location>
        <begin position="269"/>
        <end position="289"/>
    </location>
</feature>
<dbReference type="EMBL" id="LSYV01000024">
    <property type="protein sequence ID" value="KXZ49026.1"/>
    <property type="molecule type" value="Genomic_DNA"/>
</dbReference>
<feature type="region of interest" description="Disordered" evidence="1">
    <location>
        <begin position="1"/>
        <end position="96"/>
    </location>
</feature>
<dbReference type="PANTHER" id="PTHR48295:SF1">
    <property type="entry name" value="SWR1-COMPLEX PROTEIN 5"/>
    <property type="match status" value="1"/>
</dbReference>
<dbReference type="PANTHER" id="PTHR48295">
    <property type="entry name" value="CRANIOFACIAL DEVELOPMENT PROTEIN 1"/>
    <property type="match status" value="1"/>
</dbReference>
<keyword evidence="3" id="KW-1185">Reference proteome</keyword>
<protein>
    <submittedName>
        <fullName evidence="2">Uncharacterized protein</fullName>
    </submittedName>
</protein>
<evidence type="ECO:0000313" key="2">
    <source>
        <dbReference type="EMBL" id="KXZ49026.1"/>
    </source>
</evidence>
<dbReference type="STRING" id="33097.A0A150GGS2"/>
<gene>
    <name evidence="2" type="ORF">GPECTOR_23g114</name>
</gene>
<name>A0A150GGS2_GONPE</name>
<comment type="caution">
    <text evidence="2">The sequence shown here is derived from an EMBL/GenBank/DDBJ whole genome shotgun (WGS) entry which is preliminary data.</text>
</comment>
<proteinExistence type="predicted"/>
<dbReference type="Proteomes" id="UP000075714">
    <property type="component" value="Unassembled WGS sequence"/>
</dbReference>